<proteinExistence type="inferred from homology"/>
<keyword evidence="7" id="KW-1133">Transmembrane helix</keyword>
<feature type="coiled-coil region" evidence="5">
    <location>
        <begin position="26"/>
        <end position="53"/>
    </location>
</feature>
<dbReference type="KEGG" id="tee:Tel_08430"/>
<keyword evidence="4" id="KW-0233">DNA recombination</keyword>
<gene>
    <name evidence="8" type="ORF">Tel_08430</name>
</gene>
<dbReference type="PANTHER" id="PTHR30563">
    <property type="entry name" value="DNA RECOMBINATION PROTEIN RMUC"/>
    <property type="match status" value="1"/>
</dbReference>
<dbReference type="PANTHER" id="PTHR30563:SF0">
    <property type="entry name" value="DNA RECOMBINATION PROTEIN RMUC"/>
    <property type="match status" value="1"/>
</dbReference>
<feature type="region of interest" description="Disordered" evidence="6">
    <location>
        <begin position="366"/>
        <end position="390"/>
    </location>
</feature>
<reference evidence="8" key="1">
    <citation type="submission" date="2015-10" db="EMBL/GenBank/DDBJ databases">
        <title>Description of Candidatus Tenderia electrophaga gen. nov, sp. nov., an Uncultivated Electroautotroph from a Biocathode Enrichment.</title>
        <authorList>
            <person name="Eddie B.J."/>
            <person name="Malanoski A.P."/>
            <person name="Wang Z."/>
            <person name="Hall R.J."/>
            <person name="Oh S.D."/>
            <person name="Heiner C."/>
            <person name="Lin B."/>
            <person name="Strycharz-Glaven S.M."/>
        </authorList>
    </citation>
    <scope>NUCLEOTIDE SEQUENCE [LARGE SCALE GENOMIC DNA]</scope>
    <source>
        <strain evidence="8">NRL1</strain>
    </source>
</reference>
<evidence type="ECO:0000256" key="5">
    <source>
        <dbReference type="SAM" id="Coils"/>
    </source>
</evidence>
<evidence type="ECO:0000256" key="4">
    <source>
        <dbReference type="ARBA" id="ARBA00023172"/>
    </source>
</evidence>
<evidence type="ECO:0008006" key="10">
    <source>
        <dbReference type="Google" id="ProtNLM"/>
    </source>
</evidence>
<evidence type="ECO:0000256" key="1">
    <source>
        <dbReference type="ARBA" id="ARBA00003416"/>
    </source>
</evidence>
<protein>
    <recommendedName>
        <fullName evidence="10">Recombinase RmuC</fullName>
    </recommendedName>
</protein>
<evidence type="ECO:0000256" key="6">
    <source>
        <dbReference type="SAM" id="MobiDB-lite"/>
    </source>
</evidence>
<dbReference type="STRING" id="1748243.Tel_08430"/>
<dbReference type="Pfam" id="PF02646">
    <property type="entry name" value="RmuC"/>
    <property type="match status" value="1"/>
</dbReference>
<feature type="transmembrane region" description="Helical" evidence="7">
    <location>
        <begin position="6"/>
        <end position="27"/>
    </location>
</feature>
<organism evidence="8 9">
    <name type="scientific">Candidatus Tenderia electrophaga</name>
    <dbReference type="NCBI Taxonomy" id="1748243"/>
    <lineage>
        <taxon>Bacteria</taxon>
        <taxon>Pseudomonadati</taxon>
        <taxon>Pseudomonadota</taxon>
        <taxon>Gammaproteobacteria</taxon>
        <taxon>Candidatus Tenderiales</taxon>
        <taxon>Candidatus Tenderiaceae</taxon>
        <taxon>Candidatus Tenderia</taxon>
    </lineage>
</organism>
<dbReference type="GO" id="GO:0006310">
    <property type="term" value="P:DNA recombination"/>
    <property type="evidence" value="ECO:0007669"/>
    <property type="project" value="UniProtKB-KW"/>
</dbReference>
<evidence type="ECO:0000256" key="2">
    <source>
        <dbReference type="ARBA" id="ARBA00009840"/>
    </source>
</evidence>
<evidence type="ECO:0000313" key="9">
    <source>
        <dbReference type="Proteomes" id="UP000055136"/>
    </source>
</evidence>
<keyword evidence="9" id="KW-1185">Reference proteome</keyword>
<dbReference type="InterPro" id="IPR003798">
    <property type="entry name" value="DNA_recombination_RmuC"/>
</dbReference>
<evidence type="ECO:0000256" key="3">
    <source>
        <dbReference type="ARBA" id="ARBA00023054"/>
    </source>
</evidence>
<keyword evidence="7" id="KW-0472">Membrane</keyword>
<evidence type="ECO:0000313" key="8">
    <source>
        <dbReference type="EMBL" id="ALP53180.1"/>
    </source>
</evidence>
<sequence length="390" mass="44246">MDNSAFFAVILIVSIIATALGFVLSMLKSRHQLDQLKQKYIDLNEKLSTHRNDTHQKFSTVEKMREDLEHSLSSLTEDEALEGTDLSDKERFVGTLLRPLQESLLSADQQAKRVLREGQKVQSQIQKQLDILRAPQQLGRGDLKQIARTLGDNETRSRWGIQTLKKLLELTYMTDHYRMQDVTSDDAKRSSPCLIKLPNNSTIAVDPNTPLEAYVNICQAPDATVRGWHLESHARKLRERIMEMSSRAYLSQYRQPPSAHILMILNDHYLATALEVDNDLLQLAQQHKLILATPTDLFNLFQTVSFGWRQQAFSGDAKKIRETGVHLYKRFGTFIKLIAELGSELSGVLNSYNRAVSVFGASAAKAEQRMQDGTEIKDPLPRDEQTKKSA</sequence>
<evidence type="ECO:0000256" key="7">
    <source>
        <dbReference type="SAM" id="Phobius"/>
    </source>
</evidence>
<comment type="similarity">
    <text evidence="2">Belongs to the RmuC family.</text>
</comment>
<dbReference type="EMBL" id="CP013099">
    <property type="protein sequence ID" value="ALP53180.1"/>
    <property type="molecule type" value="Genomic_DNA"/>
</dbReference>
<keyword evidence="7" id="KW-0812">Transmembrane</keyword>
<name>A0A0S2TDE3_9GAMM</name>
<dbReference type="AlphaFoldDB" id="A0A0S2TDE3"/>
<comment type="function">
    <text evidence="1">Involved in DNA recombination.</text>
</comment>
<keyword evidence="3 5" id="KW-0175">Coiled coil</keyword>
<dbReference type="Proteomes" id="UP000055136">
    <property type="component" value="Chromosome"/>
</dbReference>
<accession>A0A0S2TDE3</accession>